<dbReference type="InterPro" id="IPR003653">
    <property type="entry name" value="Peptidase_C48_C"/>
</dbReference>
<evidence type="ECO:0000256" key="2">
    <source>
        <dbReference type="ARBA" id="ARBA00022670"/>
    </source>
</evidence>
<dbReference type="GO" id="GO:0008234">
    <property type="term" value="F:cysteine-type peptidase activity"/>
    <property type="evidence" value="ECO:0007669"/>
    <property type="project" value="InterPro"/>
</dbReference>
<comment type="similarity">
    <text evidence="1">Belongs to the peptidase C48 family.</text>
</comment>
<dbReference type="PROSITE" id="PS50600">
    <property type="entry name" value="ULP_PROTEASE"/>
    <property type="match status" value="1"/>
</dbReference>
<keyword evidence="7" id="KW-1185">Reference proteome</keyword>
<accession>A0A8T0USR3</accession>
<evidence type="ECO:0000256" key="1">
    <source>
        <dbReference type="ARBA" id="ARBA00005234"/>
    </source>
</evidence>
<keyword evidence="3" id="KW-0378">Hydrolase</keyword>
<evidence type="ECO:0000313" key="6">
    <source>
        <dbReference type="EMBL" id="KAG2623259.1"/>
    </source>
</evidence>
<keyword evidence="2" id="KW-0645">Protease</keyword>
<protein>
    <recommendedName>
        <fullName evidence="5">Ubiquitin-like protease family profile domain-containing protein</fullName>
    </recommendedName>
</protein>
<evidence type="ECO:0000256" key="3">
    <source>
        <dbReference type="ARBA" id="ARBA00022801"/>
    </source>
</evidence>
<dbReference type="PANTHER" id="PTHR33018">
    <property type="entry name" value="OS10G0338966 PROTEIN-RELATED"/>
    <property type="match status" value="1"/>
</dbReference>
<dbReference type="Proteomes" id="UP000823388">
    <property type="component" value="Chromosome 3K"/>
</dbReference>
<dbReference type="Gene3D" id="3.40.395.10">
    <property type="entry name" value="Adenoviral Proteinase, Chain A"/>
    <property type="match status" value="1"/>
</dbReference>
<organism evidence="6 7">
    <name type="scientific">Panicum virgatum</name>
    <name type="common">Blackwell switchgrass</name>
    <dbReference type="NCBI Taxonomy" id="38727"/>
    <lineage>
        <taxon>Eukaryota</taxon>
        <taxon>Viridiplantae</taxon>
        <taxon>Streptophyta</taxon>
        <taxon>Embryophyta</taxon>
        <taxon>Tracheophyta</taxon>
        <taxon>Spermatophyta</taxon>
        <taxon>Magnoliopsida</taxon>
        <taxon>Liliopsida</taxon>
        <taxon>Poales</taxon>
        <taxon>Poaceae</taxon>
        <taxon>PACMAD clade</taxon>
        <taxon>Panicoideae</taxon>
        <taxon>Panicodae</taxon>
        <taxon>Paniceae</taxon>
        <taxon>Panicinae</taxon>
        <taxon>Panicum</taxon>
        <taxon>Panicum sect. Hiantes</taxon>
    </lineage>
</organism>
<comment type="caution">
    <text evidence="6">The sequence shown here is derived from an EMBL/GenBank/DDBJ whole genome shotgun (WGS) entry which is preliminary data.</text>
</comment>
<dbReference type="InterPro" id="IPR038765">
    <property type="entry name" value="Papain-like_cys_pep_sf"/>
</dbReference>
<evidence type="ECO:0000313" key="7">
    <source>
        <dbReference type="Proteomes" id="UP000823388"/>
    </source>
</evidence>
<dbReference type="Pfam" id="PF02902">
    <property type="entry name" value="Peptidase_C48"/>
    <property type="match status" value="1"/>
</dbReference>
<reference evidence="6" key="1">
    <citation type="submission" date="2020-05" db="EMBL/GenBank/DDBJ databases">
        <title>WGS assembly of Panicum virgatum.</title>
        <authorList>
            <person name="Lovell J.T."/>
            <person name="Jenkins J."/>
            <person name="Shu S."/>
            <person name="Juenger T.E."/>
            <person name="Schmutz J."/>
        </authorList>
    </citation>
    <scope>NUCLEOTIDE SEQUENCE</scope>
    <source>
        <strain evidence="6">AP13</strain>
    </source>
</reference>
<gene>
    <name evidence="6" type="ORF">PVAP13_3KG046554</name>
</gene>
<name>A0A8T0USR3_PANVG</name>
<sequence length="183" mass="22046">MKMQECRKSGIYNVGFMDPNVIHEESVCQYPNRTENNILMSLKGQHDRTFILFPYNFDFHWILLVIEIDRSRVNVWDSLKKPLELYQNLVHIMQRAWSRFLKMQLGVTSTPTELEFNHNKPCLRQNQGTNLCGYYVCEHMHFFFQRYQEGDTRKLRNLEYEREPHRTRKNQGNSRSTLWIPVG</sequence>
<dbReference type="EMBL" id="CM029041">
    <property type="protein sequence ID" value="KAG2623259.1"/>
    <property type="molecule type" value="Genomic_DNA"/>
</dbReference>
<evidence type="ECO:0000259" key="5">
    <source>
        <dbReference type="PROSITE" id="PS50600"/>
    </source>
</evidence>
<evidence type="ECO:0000256" key="4">
    <source>
        <dbReference type="SAM" id="MobiDB-lite"/>
    </source>
</evidence>
<feature type="region of interest" description="Disordered" evidence="4">
    <location>
        <begin position="163"/>
        <end position="183"/>
    </location>
</feature>
<dbReference type="PANTHER" id="PTHR33018:SF34">
    <property type="entry name" value="OS02G0472350 PROTEIN"/>
    <property type="match status" value="1"/>
</dbReference>
<dbReference type="GO" id="GO:0006508">
    <property type="term" value="P:proteolysis"/>
    <property type="evidence" value="ECO:0007669"/>
    <property type="project" value="UniProtKB-KW"/>
</dbReference>
<dbReference type="AlphaFoldDB" id="A0A8T0USR3"/>
<dbReference type="SUPFAM" id="SSF54001">
    <property type="entry name" value="Cysteine proteinases"/>
    <property type="match status" value="1"/>
</dbReference>
<proteinExistence type="inferred from homology"/>
<feature type="domain" description="Ubiquitin-like protease family profile" evidence="5">
    <location>
        <begin position="1"/>
        <end position="143"/>
    </location>
</feature>